<sequence length="183" mass="19983">MDIIQLGELFACTTGLAVFREVKGAVGDHAHWAHQIAIDLDGHEVACFCEGRWIRGQGVFVPRHHTHSVGAGRQLNLFFDPSIDWLDEVFGGSLDCDCAQVLDRDTLQGILSCFYSGTSLLEGMSIFTKAFEMRSSADIDAESAAKWQLLISKAIQATADTPTEELPATYSTLGRLLASEVHP</sequence>
<name>A0ABQ5YQQ3_9BURK</name>
<organism evidence="1 2">
    <name type="scientific">Limnobacter litoralis</name>
    <dbReference type="NCBI Taxonomy" id="481366"/>
    <lineage>
        <taxon>Bacteria</taxon>
        <taxon>Pseudomonadati</taxon>
        <taxon>Pseudomonadota</taxon>
        <taxon>Betaproteobacteria</taxon>
        <taxon>Burkholderiales</taxon>
        <taxon>Burkholderiaceae</taxon>
        <taxon>Limnobacter</taxon>
    </lineage>
</organism>
<dbReference type="Proteomes" id="UP001156664">
    <property type="component" value="Unassembled WGS sequence"/>
</dbReference>
<reference evidence="2" key="1">
    <citation type="journal article" date="2019" name="Int. J. Syst. Evol. Microbiol.">
        <title>The Global Catalogue of Microorganisms (GCM) 10K type strain sequencing project: providing services to taxonomists for standard genome sequencing and annotation.</title>
        <authorList>
            <consortium name="The Broad Institute Genomics Platform"/>
            <consortium name="The Broad Institute Genome Sequencing Center for Infectious Disease"/>
            <person name="Wu L."/>
            <person name="Ma J."/>
        </authorList>
    </citation>
    <scope>NUCLEOTIDE SEQUENCE [LARGE SCALE GENOMIC DNA]</scope>
    <source>
        <strain evidence="2">NBRC 105857</strain>
    </source>
</reference>
<evidence type="ECO:0000313" key="2">
    <source>
        <dbReference type="Proteomes" id="UP001156664"/>
    </source>
</evidence>
<proteinExistence type="predicted"/>
<protein>
    <recommendedName>
        <fullName evidence="3">AraC family transcriptional regulator</fullName>
    </recommendedName>
</protein>
<evidence type="ECO:0000313" key="1">
    <source>
        <dbReference type="EMBL" id="GLR25695.1"/>
    </source>
</evidence>
<comment type="caution">
    <text evidence="1">The sequence shown here is derived from an EMBL/GenBank/DDBJ whole genome shotgun (WGS) entry which is preliminary data.</text>
</comment>
<keyword evidence="2" id="KW-1185">Reference proteome</keyword>
<dbReference type="RefSeq" id="WP_284280121.1">
    <property type="nucleotide sequence ID" value="NZ_BSOJ01000007.1"/>
</dbReference>
<accession>A0ABQ5YQQ3</accession>
<gene>
    <name evidence="1" type="ORF">GCM10007875_07830</name>
</gene>
<dbReference type="EMBL" id="BSOJ01000007">
    <property type="protein sequence ID" value="GLR25695.1"/>
    <property type="molecule type" value="Genomic_DNA"/>
</dbReference>
<evidence type="ECO:0008006" key="3">
    <source>
        <dbReference type="Google" id="ProtNLM"/>
    </source>
</evidence>